<evidence type="ECO:0008006" key="3">
    <source>
        <dbReference type="Google" id="ProtNLM"/>
    </source>
</evidence>
<sequence>MKFELEQMHDVIRITDYTISQHTMAIFDCNYKGQSSSLILEKNKRLFIKKKPIQLIRESCRHYGLSYTERIRQTKRYFRQTHKLPILLTYTQTKPCIIFPLYSSRTFENAWLNLYAIRNMKADGQYCTVQFENEWIPLPATMNVFKTQYTVANLYARNLELNM</sequence>
<name>A0A1C0Z2G4_9BACL</name>
<dbReference type="RefSeq" id="WP_066461437.1">
    <property type="nucleotide sequence ID" value="NZ_MATO01000006.1"/>
</dbReference>
<evidence type="ECO:0000313" key="1">
    <source>
        <dbReference type="EMBL" id="OCS93615.1"/>
    </source>
</evidence>
<keyword evidence="2" id="KW-1185">Reference proteome</keyword>
<protein>
    <recommendedName>
        <fullName evidence="3">Competence protein</fullName>
    </recommendedName>
</protein>
<dbReference type="AlphaFoldDB" id="A0A1C0Z2G4"/>
<dbReference type="GO" id="GO:0030420">
    <property type="term" value="P:establishment of competence for transformation"/>
    <property type="evidence" value="ECO:0007669"/>
    <property type="project" value="InterPro"/>
</dbReference>
<evidence type="ECO:0000313" key="2">
    <source>
        <dbReference type="Proteomes" id="UP000093482"/>
    </source>
</evidence>
<comment type="caution">
    <text evidence="1">The sequence shown here is derived from an EMBL/GenBank/DDBJ whole genome shotgun (WGS) entry which is preliminary data.</text>
</comment>
<gene>
    <name evidence="1" type="ORF">A6K76_04560</name>
</gene>
<dbReference type="EMBL" id="MATO01000006">
    <property type="protein sequence ID" value="OCS93615.1"/>
    <property type="molecule type" value="Genomic_DNA"/>
</dbReference>
<dbReference type="InterPro" id="IPR010461">
    <property type="entry name" value="ComK"/>
</dbReference>
<reference evidence="1 2" key="1">
    <citation type="submission" date="2016-07" db="EMBL/GenBank/DDBJ databases">
        <title>Caryophanon latum genome sequencing.</title>
        <authorList>
            <person name="Verma A."/>
            <person name="Pal Y."/>
            <person name="Krishnamurthi S."/>
        </authorList>
    </citation>
    <scope>NUCLEOTIDE SEQUENCE [LARGE SCALE GENOMIC DNA]</scope>
    <source>
        <strain evidence="1 2">DSM 14151</strain>
    </source>
</reference>
<dbReference type="OrthoDB" id="2417337at2"/>
<organism evidence="1 2">
    <name type="scientific">Caryophanon latum</name>
    <dbReference type="NCBI Taxonomy" id="33977"/>
    <lineage>
        <taxon>Bacteria</taxon>
        <taxon>Bacillati</taxon>
        <taxon>Bacillota</taxon>
        <taxon>Bacilli</taxon>
        <taxon>Bacillales</taxon>
        <taxon>Caryophanaceae</taxon>
        <taxon>Caryophanon</taxon>
    </lineage>
</organism>
<accession>A0A1C0Z2G4</accession>
<proteinExistence type="predicted"/>
<dbReference type="Proteomes" id="UP000093482">
    <property type="component" value="Unassembled WGS sequence"/>
</dbReference>
<dbReference type="Pfam" id="PF06338">
    <property type="entry name" value="ComK"/>
    <property type="match status" value="1"/>
</dbReference>